<evidence type="ECO:0000256" key="1">
    <source>
        <dbReference type="ARBA" id="ARBA00022801"/>
    </source>
</evidence>
<protein>
    <submittedName>
        <fullName evidence="2">Polysaccharide deacetylase family protein</fullName>
    </submittedName>
</protein>
<evidence type="ECO:0000313" key="3">
    <source>
        <dbReference type="Proteomes" id="UP001589774"/>
    </source>
</evidence>
<dbReference type="RefSeq" id="WP_130855453.1">
    <property type="nucleotide sequence ID" value="NZ_JBHLWO010000002.1"/>
</dbReference>
<keyword evidence="1" id="KW-0378">Hydrolase</keyword>
<dbReference type="EMBL" id="JBHLWO010000002">
    <property type="protein sequence ID" value="MFC0319928.1"/>
    <property type="molecule type" value="Genomic_DNA"/>
</dbReference>
<dbReference type="InterPro" id="IPR011330">
    <property type="entry name" value="Glyco_hydro/deAcase_b/a-brl"/>
</dbReference>
<proteinExistence type="predicted"/>
<dbReference type="Gene3D" id="3.20.20.370">
    <property type="entry name" value="Glycoside hydrolase/deacetylase"/>
    <property type="match status" value="1"/>
</dbReference>
<dbReference type="Proteomes" id="UP001589774">
    <property type="component" value="Unassembled WGS sequence"/>
</dbReference>
<name>A0ABV6HLZ4_9SPHI</name>
<dbReference type="PANTHER" id="PTHR10587">
    <property type="entry name" value="GLYCOSYL TRANSFERASE-RELATED"/>
    <property type="match status" value="1"/>
</dbReference>
<gene>
    <name evidence="2" type="ORF">ACFFI0_16510</name>
</gene>
<sequence>MKTMLLALFLIIGLTAKTIAIQQTIYLTLDDGPLPESKCIDSLVRVERIAVNIFAVGANLSSKEGRINYARYKSNPHIKIFNHSYSHANGHYRKYYRDTAAVLKDFQKNDSLLNPFSSIIRMPGRNMWRINGRSKNDITNGIEAADHLAANGYTIIGWDIAWLQDSITKEPSIDALGLMEVIEHRLKRRNTFTKDHLVLLLHDEMFCSAIMVNELKKLIEEMNRKKLRFAYLDSYPLINK</sequence>
<comment type="caution">
    <text evidence="2">The sequence shown here is derived from an EMBL/GenBank/DDBJ whole genome shotgun (WGS) entry which is preliminary data.</text>
</comment>
<dbReference type="InterPro" id="IPR050248">
    <property type="entry name" value="Polysacc_deacetylase_ArnD"/>
</dbReference>
<evidence type="ECO:0000313" key="2">
    <source>
        <dbReference type="EMBL" id="MFC0319928.1"/>
    </source>
</evidence>
<dbReference type="SUPFAM" id="SSF88713">
    <property type="entry name" value="Glycoside hydrolase/deacetylase"/>
    <property type="match status" value="1"/>
</dbReference>
<accession>A0ABV6HLZ4</accession>
<dbReference type="PANTHER" id="PTHR10587:SF133">
    <property type="entry name" value="CHITIN DEACETYLASE 1-RELATED"/>
    <property type="match status" value="1"/>
</dbReference>
<organism evidence="2 3">
    <name type="scientific">Olivibacter oleidegradans</name>
    <dbReference type="NCBI Taxonomy" id="760123"/>
    <lineage>
        <taxon>Bacteria</taxon>
        <taxon>Pseudomonadati</taxon>
        <taxon>Bacteroidota</taxon>
        <taxon>Sphingobacteriia</taxon>
        <taxon>Sphingobacteriales</taxon>
        <taxon>Sphingobacteriaceae</taxon>
        <taxon>Olivibacter</taxon>
    </lineage>
</organism>
<keyword evidence="3" id="KW-1185">Reference proteome</keyword>
<reference evidence="2 3" key="1">
    <citation type="submission" date="2024-09" db="EMBL/GenBank/DDBJ databases">
        <authorList>
            <person name="Sun Q."/>
            <person name="Mori K."/>
        </authorList>
    </citation>
    <scope>NUCLEOTIDE SEQUENCE [LARGE SCALE GENOMIC DNA]</scope>
    <source>
        <strain evidence="2 3">CCM 7765</strain>
    </source>
</reference>